<keyword evidence="3" id="KW-1185">Reference proteome</keyword>
<dbReference type="EMBL" id="CAXDID020000025">
    <property type="protein sequence ID" value="CAL5990285.1"/>
    <property type="molecule type" value="Genomic_DNA"/>
</dbReference>
<dbReference type="AlphaFoldDB" id="A0AA86PFQ4"/>
<protein>
    <submittedName>
        <fullName evidence="2">Hypothetical_protein</fullName>
    </submittedName>
</protein>
<gene>
    <name evidence="2" type="ORF">HINF_LOCUS11266</name>
    <name evidence="1" type="ORF">HINF_LOCUS25776</name>
</gene>
<dbReference type="Proteomes" id="UP001642409">
    <property type="component" value="Unassembled WGS sequence"/>
</dbReference>
<accession>A0AA86PFQ4</accession>
<proteinExistence type="predicted"/>
<organism evidence="1">
    <name type="scientific">Hexamita inflata</name>
    <dbReference type="NCBI Taxonomy" id="28002"/>
    <lineage>
        <taxon>Eukaryota</taxon>
        <taxon>Metamonada</taxon>
        <taxon>Diplomonadida</taxon>
        <taxon>Hexamitidae</taxon>
        <taxon>Hexamitinae</taxon>
        <taxon>Hexamita</taxon>
    </lineage>
</organism>
<reference evidence="1" key="1">
    <citation type="submission" date="2023-06" db="EMBL/GenBank/DDBJ databases">
        <authorList>
            <person name="Kurt Z."/>
        </authorList>
    </citation>
    <scope>NUCLEOTIDE SEQUENCE</scope>
</reference>
<evidence type="ECO:0000313" key="2">
    <source>
        <dbReference type="EMBL" id="CAL5990285.1"/>
    </source>
</evidence>
<evidence type="ECO:0000313" key="1">
    <source>
        <dbReference type="EMBL" id="CAI9938131.1"/>
    </source>
</evidence>
<sequence>MLPGNIVYKISRIVRRLYNNAYTLGCSLYHFQDSVDVKVKVFIEVVNIIQCILKQFNTFTKKYEQILHLDTTLVRIQTPEVLRYRHLRFFIAKVSITELQKGVVSKFNFTLISFVFINFLSF</sequence>
<evidence type="ECO:0000313" key="3">
    <source>
        <dbReference type="Proteomes" id="UP001642409"/>
    </source>
</evidence>
<comment type="caution">
    <text evidence="1">The sequence shown here is derived from an EMBL/GenBank/DDBJ whole genome shotgun (WGS) entry which is preliminary data.</text>
</comment>
<dbReference type="EMBL" id="CATOUU010000654">
    <property type="protein sequence ID" value="CAI9938131.1"/>
    <property type="molecule type" value="Genomic_DNA"/>
</dbReference>
<name>A0AA86PFQ4_9EUKA</name>
<reference evidence="2 3" key="2">
    <citation type="submission" date="2024-07" db="EMBL/GenBank/DDBJ databases">
        <authorList>
            <person name="Akdeniz Z."/>
        </authorList>
    </citation>
    <scope>NUCLEOTIDE SEQUENCE [LARGE SCALE GENOMIC DNA]</scope>
</reference>